<keyword evidence="2" id="KW-0472">Membrane</keyword>
<feature type="transmembrane region" description="Helical" evidence="2">
    <location>
        <begin position="219"/>
        <end position="239"/>
    </location>
</feature>
<sequence>MGKGVLHSLLCSSASVMITLGELIGSLVIGSWANTALFAIEVMYAWRYFSTYWHDRWLFKATVAVCLAVDSVSVAANCGAAYLYCVAHWGDRSYLENEARLYWPIFLYVITTGVTAVIVELYLLFRYWKAARLWYTTIPLFFTTVAAFVGCAVTTGLLIKYNQYEEREYLVIPVTVWLVASTCADVGIALGLVFQLLGMQRETAFDRTKTAIRRLIRDAVQTGTVTSIFATITLITYLVKQESNVTVGIGFCLGRLYTLTLLYNLLSRKSAATDNRDGTHSGASWTKPAVSVTMTSALSSPGTFVRHSQVIAVDEAKAPNYFATSSPDGGPSALRAPSDVESALETRSLSHQSEYIEERDREADSRSI</sequence>
<dbReference type="Pfam" id="PF20152">
    <property type="entry name" value="DUF6534"/>
    <property type="match status" value="1"/>
</dbReference>
<feature type="transmembrane region" description="Helical" evidence="2">
    <location>
        <begin position="61"/>
        <end position="89"/>
    </location>
</feature>
<evidence type="ECO:0000256" key="1">
    <source>
        <dbReference type="SAM" id="MobiDB-lite"/>
    </source>
</evidence>
<proteinExistence type="predicted"/>
<name>A0AAD2HXX8_9AGAR</name>
<protein>
    <recommendedName>
        <fullName evidence="3">DUF6534 domain-containing protein</fullName>
    </recommendedName>
</protein>
<evidence type="ECO:0000313" key="4">
    <source>
        <dbReference type="EMBL" id="CAK5283280.1"/>
    </source>
</evidence>
<feature type="transmembrane region" description="Helical" evidence="2">
    <location>
        <begin position="171"/>
        <end position="198"/>
    </location>
</feature>
<dbReference type="InterPro" id="IPR045339">
    <property type="entry name" value="DUF6534"/>
</dbReference>
<accession>A0AAD2HXX8</accession>
<keyword evidence="2" id="KW-1133">Transmembrane helix</keyword>
<dbReference type="PANTHER" id="PTHR40465:SF1">
    <property type="entry name" value="DUF6534 DOMAIN-CONTAINING PROTEIN"/>
    <property type="match status" value="1"/>
</dbReference>
<feature type="domain" description="DUF6534" evidence="3">
    <location>
        <begin position="181"/>
        <end position="270"/>
    </location>
</feature>
<dbReference type="AlphaFoldDB" id="A0AAD2HXX8"/>
<dbReference type="PANTHER" id="PTHR40465">
    <property type="entry name" value="CHROMOSOME 1, WHOLE GENOME SHOTGUN SEQUENCE"/>
    <property type="match status" value="1"/>
</dbReference>
<feature type="compositionally biased region" description="Basic and acidic residues" evidence="1">
    <location>
        <begin position="354"/>
        <end position="368"/>
    </location>
</feature>
<keyword evidence="5" id="KW-1185">Reference proteome</keyword>
<evidence type="ECO:0000256" key="2">
    <source>
        <dbReference type="SAM" id="Phobius"/>
    </source>
</evidence>
<feature type="transmembrane region" description="Helical" evidence="2">
    <location>
        <begin position="101"/>
        <end position="125"/>
    </location>
</feature>
<feature type="region of interest" description="Disordered" evidence="1">
    <location>
        <begin position="322"/>
        <end position="368"/>
    </location>
</feature>
<evidence type="ECO:0000313" key="5">
    <source>
        <dbReference type="Proteomes" id="UP001295794"/>
    </source>
</evidence>
<feature type="transmembrane region" description="Helical" evidence="2">
    <location>
        <begin position="245"/>
        <end position="266"/>
    </location>
</feature>
<dbReference type="EMBL" id="CAVNYO010000466">
    <property type="protein sequence ID" value="CAK5283280.1"/>
    <property type="molecule type" value="Genomic_DNA"/>
</dbReference>
<evidence type="ECO:0000259" key="3">
    <source>
        <dbReference type="Pfam" id="PF20152"/>
    </source>
</evidence>
<gene>
    <name evidence="4" type="ORF">MYCIT1_LOCUS35705</name>
</gene>
<comment type="caution">
    <text evidence="4">The sequence shown here is derived from an EMBL/GenBank/DDBJ whole genome shotgun (WGS) entry which is preliminary data.</text>
</comment>
<dbReference type="Proteomes" id="UP001295794">
    <property type="component" value="Unassembled WGS sequence"/>
</dbReference>
<organism evidence="4 5">
    <name type="scientific">Mycena citricolor</name>
    <dbReference type="NCBI Taxonomy" id="2018698"/>
    <lineage>
        <taxon>Eukaryota</taxon>
        <taxon>Fungi</taxon>
        <taxon>Dikarya</taxon>
        <taxon>Basidiomycota</taxon>
        <taxon>Agaricomycotina</taxon>
        <taxon>Agaricomycetes</taxon>
        <taxon>Agaricomycetidae</taxon>
        <taxon>Agaricales</taxon>
        <taxon>Marasmiineae</taxon>
        <taxon>Mycenaceae</taxon>
        <taxon>Mycena</taxon>
    </lineage>
</organism>
<keyword evidence="2" id="KW-0812">Transmembrane</keyword>
<feature type="transmembrane region" description="Helical" evidence="2">
    <location>
        <begin position="137"/>
        <end position="159"/>
    </location>
</feature>
<reference evidence="4" key="1">
    <citation type="submission" date="2023-11" db="EMBL/GenBank/DDBJ databases">
        <authorList>
            <person name="De Vega J J."/>
            <person name="De Vega J J."/>
        </authorList>
    </citation>
    <scope>NUCLEOTIDE SEQUENCE</scope>
</reference>